<dbReference type="InterPro" id="IPR026736">
    <property type="entry name" value="Virilizer"/>
</dbReference>
<dbReference type="GO" id="GO:0003723">
    <property type="term" value="F:RNA binding"/>
    <property type="evidence" value="ECO:0007669"/>
    <property type="project" value="TreeGrafter"/>
</dbReference>
<feature type="compositionally biased region" description="Low complexity" evidence="6">
    <location>
        <begin position="1696"/>
        <end position="1707"/>
    </location>
</feature>
<evidence type="ECO:0000256" key="3">
    <source>
        <dbReference type="ARBA" id="ARBA00022664"/>
    </source>
</evidence>
<keyword evidence="3" id="KW-0507">mRNA processing</keyword>
<feature type="compositionally biased region" description="Basic and acidic residues" evidence="6">
    <location>
        <begin position="176"/>
        <end position="204"/>
    </location>
</feature>
<feature type="compositionally biased region" description="Basic residues" evidence="6">
    <location>
        <begin position="1878"/>
        <end position="1887"/>
    </location>
</feature>
<sequence>MAAMSPEAVGPVLLFCDTFSHPENEEMHLDLISFPRPVCIQEVRVIPAGHRVHAAVSEREKMGETHPPSFKLDLFIRNLDRPADVVFERLGQLEYKEPNNFQLVTNSKGATDVVVLRGWYNRITISLYGLFTDVNQHPQETRAEPRVDRPPVIVETRGLDRDIERVLRDTEKVPFEKVPERAERDHDRGPERSLRRERSAERGPSDSALFEKSPDERAFERTTESKEKRDEQWHAKDERKAGKERERTQSKSPPRIKSPPGSPESAMATVGESTAAKPTTPPGSPREEQPAGTESGNQSPDDLFEPLTPDRSPSNLFMSDEEDIDEPDGYEEILSDEEEMDDGTIDDADVQFGDLDLYSEDAWMSVSVSFNPYQCDLSPLTTFSPPDGTEYESALLKVKDDSSKWLVSTSTTASNWLVCLKDFNSYFKHAIIKIIVHVPKREDLLLDSEFFSKNQSNFLDLKRKLIEWILYSLDVEMAQKLPIAANIRLIKAGLKLVGAMCSCGSEVSSFLIDAGVQESLGKLLTTEHMSSSMKLLTLQAIDNTTDSYIGMEHFLGWDEDAKVKESEENTVKEESKSYQQLVDFLLADQTVRVVESASALARKVHLYELLALLQKTVDKIIETTPSPRQTDPETDSVGEVTETKHTADVMSPDPDIAMDTSGLASGEREQPLNTEMIEILASTLEEICIYLKQAQQLIVQAPVKAFPTSAKITGFDKSPKDPYPVLFHFFKARRLLESILVVMSSTAGCHPAVFGPIRDFFFTLLQSQQGLLFLSSHPDSINGLIRVLTQTTEADIHHSDAAPLNEILRDTTAADSCTPQHLGLLLIYHLQTLQAVDQLLTSLTPDLLPNDMDGADLLSTLHTLYSMTFTAIGKAAVVSVLSLETNLSALLPFVESTGDAKDDAKLKKCVSTRYATVLILLTVKLSENVEMLSKLAPRLTAVTERVDADSSITELGHWLVALKDIKFDMSGIGKLVEFVKSHLDEMNVTPSVASGVLMAVRVLRYLACPVERSNTTEVIQKDLNHNLACIELFSANAMDVFINVFQKLGDFLLRPWRQGQPLHTGPPLVMVSMVTPLLALVKTLLIELLNSGKYQFKDRRLMKAMMVLHTVMCTAPMTGQLSSLAHKVQSEIVDVFMTFTRPVVQSSDHEEAINESIWSLMLKELLEYTTSAPQAFLGGLVLLSELLPIPLPIRSLEEMPQEEANLVMNHRRLWSAHLNPLSTELQGILKDLAGSACHNLQQVLRRVCSQLSDLSAPTAFNIVRTLLETLDSEMSKASGDDNSCSPGGVRIMTLLAYLSSQPAVKVSLLQLLKTSGNAKNDDLLFPSLLPSMLSCLKGSSENQTVSRSQYCVVSIVQSLCDPTVSLMPFETPFTDQHLANTLPDKEMLEVICAALLEHMGSEQQSFATILLALRTLLTLTEHNYGVYHQKRALENNSEVFYRLLKRLSSSFENSIPGPDHLSTLSTTIELLQLLLPEDTAGIIQEQEDDAMEGEPLKLTTEISISAAQMRSFLKFDSAAEDGPLRTLEKRLEESCKEDEALEPLLDAVRVLTVMLRKTEGETEKEAEEVTEPQLPSPLPLQTLFVNRLAFVSGEVEDGGVSPTLWYSTPLPDDIDPEVDLIKIGVDSLTEKFSPDFDLKTELEKGLVPSPPGSPTRKKAHRNKRKYDPLISGQRKDNKKARTAPSAPMRGGGRGTRGMPRGRGNPRMNDLFRSRKQNTSRPPSMHVDDFMAMENAKTQDSPPPMRRTGPKGPPPGRSMDHGPGNFMGNQGRWAAMPGGPLRKGPGMVTQGGMRGAGPDWGNPRQHPIAFPGQRNFQRGPDWGSQTPQPYRGGGGGMRNNYNRPQMRGYWDAPKSKDDSRFMPPPNVGGYRPGAGRGYPGRHMRSFTR</sequence>
<evidence type="ECO:0000256" key="1">
    <source>
        <dbReference type="ARBA" id="ARBA00004123"/>
    </source>
</evidence>
<dbReference type="Proteomes" id="UP001159428">
    <property type="component" value="Unassembled WGS sequence"/>
</dbReference>
<feature type="region of interest" description="Disordered" evidence="6">
    <location>
        <begin position="1815"/>
        <end position="1887"/>
    </location>
</feature>
<evidence type="ECO:0000313" key="8">
    <source>
        <dbReference type="EMBL" id="CAH3031909.1"/>
    </source>
</evidence>
<dbReference type="InterPro" id="IPR031801">
    <property type="entry name" value="VIR_N"/>
</dbReference>
<protein>
    <recommendedName>
        <fullName evidence="7">Virilizer N-terminal domain-containing protein</fullName>
    </recommendedName>
</protein>
<feature type="region of interest" description="Disordered" evidence="6">
    <location>
        <begin position="1642"/>
        <end position="1763"/>
    </location>
</feature>
<evidence type="ECO:0000313" key="9">
    <source>
        <dbReference type="Proteomes" id="UP001159428"/>
    </source>
</evidence>
<evidence type="ECO:0000256" key="5">
    <source>
        <dbReference type="ARBA" id="ARBA00023242"/>
    </source>
</evidence>
<feature type="compositionally biased region" description="Basic and acidic residues" evidence="6">
    <location>
        <begin position="212"/>
        <end position="249"/>
    </location>
</feature>
<feature type="compositionally biased region" description="Basic residues" evidence="6">
    <location>
        <begin position="1655"/>
        <end position="1664"/>
    </location>
</feature>
<feature type="region of interest" description="Disordered" evidence="6">
    <location>
        <begin position="176"/>
        <end position="326"/>
    </location>
</feature>
<keyword evidence="5" id="KW-0539">Nucleus</keyword>
<name>A0AAU9VNX4_9CNID</name>
<evidence type="ECO:0000256" key="2">
    <source>
        <dbReference type="ARBA" id="ARBA00008371"/>
    </source>
</evidence>
<evidence type="ECO:0000256" key="4">
    <source>
        <dbReference type="ARBA" id="ARBA00023187"/>
    </source>
</evidence>
<gene>
    <name evidence="8" type="ORF">PMEA_00000738</name>
</gene>
<organism evidence="8 9">
    <name type="scientific">Pocillopora meandrina</name>
    <dbReference type="NCBI Taxonomy" id="46732"/>
    <lineage>
        <taxon>Eukaryota</taxon>
        <taxon>Metazoa</taxon>
        <taxon>Cnidaria</taxon>
        <taxon>Anthozoa</taxon>
        <taxon>Hexacorallia</taxon>
        <taxon>Scleractinia</taxon>
        <taxon>Astrocoeniina</taxon>
        <taxon>Pocilloporidae</taxon>
        <taxon>Pocillopora</taxon>
    </lineage>
</organism>
<keyword evidence="4" id="KW-0508">mRNA splicing</keyword>
<reference evidence="8 9" key="1">
    <citation type="submission" date="2022-05" db="EMBL/GenBank/DDBJ databases">
        <authorList>
            <consortium name="Genoscope - CEA"/>
            <person name="William W."/>
        </authorList>
    </citation>
    <scope>NUCLEOTIDE SEQUENCE [LARGE SCALE GENOMIC DNA]</scope>
</reference>
<feature type="compositionally biased region" description="Pro residues" evidence="6">
    <location>
        <begin position="1740"/>
        <end position="1755"/>
    </location>
</feature>
<dbReference type="PANTHER" id="PTHR23185:SF0">
    <property type="entry name" value="PROTEIN VIRILIZER HOMOLOG"/>
    <property type="match status" value="1"/>
</dbReference>
<dbReference type="GO" id="GO:0008380">
    <property type="term" value="P:RNA splicing"/>
    <property type="evidence" value="ECO:0007669"/>
    <property type="project" value="UniProtKB-KW"/>
</dbReference>
<evidence type="ECO:0000256" key="6">
    <source>
        <dbReference type="SAM" id="MobiDB-lite"/>
    </source>
</evidence>
<feature type="domain" description="Virilizer N-terminal" evidence="7">
    <location>
        <begin position="13"/>
        <end position="249"/>
    </location>
</feature>
<dbReference type="GO" id="GO:0006397">
    <property type="term" value="P:mRNA processing"/>
    <property type="evidence" value="ECO:0007669"/>
    <property type="project" value="UniProtKB-KW"/>
</dbReference>
<comment type="subcellular location">
    <subcellularLocation>
        <location evidence="1">Nucleus</location>
    </subcellularLocation>
</comment>
<accession>A0AAU9VNX4</accession>
<dbReference type="GO" id="GO:0005634">
    <property type="term" value="C:nucleus"/>
    <property type="evidence" value="ECO:0007669"/>
    <property type="project" value="UniProtKB-SubCell"/>
</dbReference>
<evidence type="ECO:0000259" key="7">
    <source>
        <dbReference type="Pfam" id="PF15912"/>
    </source>
</evidence>
<dbReference type="EMBL" id="CALNXJ010000001">
    <property type="protein sequence ID" value="CAH3031909.1"/>
    <property type="molecule type" value="Genomic_DNA"/>
</dbReference>
<keyword evidence="9" id="KW-1185">Reference proteome</keyword>
<proteinExistence type="inferred from homology"/>
<dbReference type="Pfam" id="PF15912">
    <property type="entry name" value="VIR_N"/>
    <property type="match status" value="1"/>
</dbReference>
<comment type="similarity">
    <text evidence="2">Belongs to the vir family.</text>
</comment>
<dbReference type="PANTHER" id="PTHR23185">
    <property type="entry name" value="PROTEIN VIRILIZER HOMOLOG"/>
    <property type="match status" value="1"/>
</dbReference>
<comment type="caution">
    <text evidence="8">The sequence shown here is derived from an EMBL/GenBank/DDBJ whole genome shotgun (WGS) entry which is preliminary data.</text>
</comment>
<dbReference type="GO" id="GO:0036396">
    <property type="term" value="C:RNA N6-methyladenosine methyltransferase complex"/>
    <property type="evidence" value="ECO:0007669"/>
    <property type="project" value="TreeGrafter"/>
</dbReference>